<evidence type="ECO:0000313" key="1">
    <source>
        <dbReference type="EMBL" id="PQQ19117.1"/>
    </source>
</evidence>
<reference evidence="1 2" key="1">
    <citation type="submission" date="2018-02" db="EMBL/GenBank/DDBJ databases">
        <title>Draft genome of wild Prunus yedoensis var. nudiflora.</title>
        <authorList>
            <person name="Baek S."/>
            <person name="Kim J.-H."/>
            <person name="Choi K."/>
            <person name="Kim G.-B."/>
            <person name="Cho A."/>
            <person name="Jang H."/>
            <person name="Shin C.-H."/>
            <person name="Yu H.-J."/>
            <person name="Mun J.-H."/>
        </authorList>
    </citation>
    <scope>NUCLEOTIDE SEQUENCE [LARGE SCALE GENOMIC DNA]</scope>
    <source>
        <strain evidence="2">cv. Jeju island</strain>
        <tissue evidence="1">Leaf</tissue>
    </source>
</reference>
<dbReference type="Gene3D" id="3.40.395.10">
    <property type="entry name" value="Adenoviral Proteinase, Chain A"/>
    <property type="match status" value="1"/>
</dbReference>
<dbReference type="InterPro" id="IPR038765">
    <property type="entry name" value="Papain-like_cys_pep_sf"/>
</dbReference>
<comment type="caution">
    <text evidence="1">The sequence shown here is derived from an EMBL/GenBank/DDBJ whole genome shotgun (WGS) entry which is preliminary data.</text>
</comment>
<accession>A0A314ZLR4</accession>
<dbReference type="AlphaFoldDB" id="A0A314ZLR4"/>
<dbReference type="OrthoDB" id="1613576at2759"/>
<proteinExistence type="predicted"/>
<organism evidence="1 2">
    <name type="scientific">Prunus yedoensis var. nudiflora</name>
    <dbReference type="NCBI Taxonomy" id="2094558"/>
    <lineage>
        <taxon>Eukaryota</taxon>
        <taxon>Viridiplantae</taxon>
        <taxon>Streptophyta</taxon>
        <taxon>Embryophyta</taxon>
        <taxon>Tracheophyta</taxon>
        <taxon>Spermatophyta</taxon>
        <taxon>Magnoliopsida</taxon>
        <taxon>eudicotyledons</taxon>
        <taxon>Gunneridae</taxon>
        <taxon>Pentapetalae</taxon>
        <taxon>rosids</taxon>
        <taxon>fabids</taxon>
        <taxon>Rosales</taxon>
        <taxon>Rosaceae</taxon>
        <taxon>Amygdaloideae</taxon>
        <taxon>Amygdaleae</taxon>
        <taxon>Prunus</taxon>
    </lineage>
</organism>
<protein>
    <recommendedName>
        <fullName evidence="3">Ubiquitin-like protease family profile domain-containing protein</fullName>
    </recommendedName>
</protein>
<dbReference type="Proteomes" id="UP000250321">
    <property type="component" value="Unassembled WGS sequence"/>
</dbReference>
<gene>
    <name evidence="1" type="ORF">Pyn_03342</name>
</gene>
<dbReference type="SUPFAM" id="SSF54001">
    <property type="entry name" value="Cysteine proteinases"/>
    <property type="match status" value="1"/>
</dbReference>
<name>A0A314ZLR4_PRUYE</name>
<keyword evidence="2" id="KW-1185">Reference proteome</keyword>
<dbReference type="EMBL" id="PJQY01000081">
    <property type="protein sequence ID" value="PQQ19117.1"/>
    <property type="molecule type" value="Genomic_DNA"/>
</dbReference>
<sequence length="277" mass="32186">MSAQRLNEQQHYRDAFWHGVRSAVYRKDALQLLNEEAVSIQVMDSFLEILNSDQMALPKGQLKSCFMPTFGWELMKCRDEVGKVAVYVEVVLKNLWDNDLLFLPIIHVKEEHFTLLVLNKQSGWWDYYNNLHPNDRTTADPYLDDALKLQAKITNHFQFTKSSVHTILQLNEIWKHVIRRGEVITQQCNLTKDDRELLTWLMENCVDYPMRSNTKCPQQNPLSADAGVAVMYMIKTLSEGKALENVFPTGAMKNMRAHVLGKFINDEDGCWDAYRIN</sequence>
<evidence type="ECO:0008006" key="3">
    <source>
        <dbReference type="Google" id="ProtNLM"/>
    </source>
</evidence>
<evidence type="ECO:0000313" key="2">
    <source>
        <dbReference type="Proteomes" id="UP000250321"/>
    </source>
</evidence>